<dbReference type="EMBL" id="JAGTJJ010000032">
    <property type="protein sequence ID" value="MDC3985899.1"/>
    <property type="molecule type" value="Genomic_DNA"/>
</dbReference>
<feature type="signal peptide" evidence="1">
    <location>
        <begin position="1"/>
        <end position="24"/>
    </location>
</feature>
<reference evidence="2 4" key="1">
    <citation type="submission" date="2021-04" db="EMBL/GenBank/DDBJ databases">
        <title>Genome analysis of Polyangium sp.</title>
        <authorList>
            <person name="Li Y."/>
            <person name="Wang J."/>
        </authorList>
    </citation>
    <scope>NUCLEOTIDE SEQUENCE [LARGE SCALE GENOMIC DNA]</scope>
    <source>
        <strain evidence="2 4">SDU14</strain>
    </source>
</reference>
<proteinExistence type="predicted"/>
<evidence type="ECO:0000313" key="2">
    <source>
        <dbReference type="EMBL" id="MDC3985899.1"/>
    </source>
</evidence>
<evidence type="ECO:0000313" key="4">
    <source>
        <dbReference type="Proteomes" id="UP001151081"/>
    </source>
</evidence>
<name>A0A9X3X8H1_9BACT</name>
<keyword evidence="1" id="KW-0732">Signal</keyword>
<dbReference type="Proteomes" id="UP001151081">
    <property type="component" value="Unassembled WGS sequence"/>
</dbReference>
<dbReference type="AlphaFoldDB" id="A0A9X3X8H1"/>
<accession>A0A9X3X8H1</accession>
<dbReference type="RefSeq" id="WP_272459268.1">
    <property type="nucleotide sequence ID" value="NZ_JAGTJJ010000032.1"/>
</dbReference>
<keyword evidence="4" id="KW-1185">Reference proteome</keyword>
<gene>
    <name evidence="2" type="ORF">KEG57_35790</name>
    <name evidence="3" type="ORF">KEG57_49115</name>
</gene>
<dbReference type="EMBL" id="JAGTJJ010000075">
    <property type="protein sequence ID" value="MDC3988525.1"/>
    <property type="molecule type" value="Genomic_DNA"/>
</dbReference>
<dbReference type="PROSITE" id="PS51257">
    <property type="entry name" value="PROKAR_LIPOPROTEIN"/>
    <property type="match status" value="1"/>
</dbReference>
<protein>
    <recommendedName>
        <fullName evidence="5">Lipoprotein</fullName>
    </recommendedName>
</protein>
<comment type="caution">
    <text evidence="2">The sequence shown here is derived from an EMBL/GenBank/DDBJ whole genome shotgun (WGS) entry which is preliminary data.</text>
</comment>
<evidence type="ECO:0000256" key="1">
    <source>
        <dbReference type="SAM" id="SignalP"/>
    </source>
</evidence>
<sequence length="130" mass="14015">MLRKRQSIPTSAPLLLSLALTAFGCTTPEEPDPPVAPPPISEADLDYTEVQPEHPVSAVVDAKIRAALKIIAETGASSATTPGARLASETLARIREGGALLDTLDDAKAEDLYHMCRDYKLHHQGSRYPR</sequence>
<evidence type="ECO:0008006" key="5">
    <source>
        <dbReference type="Google" id="ProtNLM"/>
    </source>
</evidence>
<evidence type="ECO:0000313" key="3">
    <source>
        <dbReference type="EMBL" id="MDC3988525.1"/>
    </source>
</evidence>
<organism evidence="2 4">
    <name type="scientific">Polyangium jinanense</name>
    <dbReference type="NCBI Taxonomy" id="2829994"/>
    <lineage>
        <taxon>Bacteria</taxon>
        <taxon>Pseudomonadati</taxon>
        <taxon>Myxococcota</taxon>
        <taxon>Polyangia</taxon>
        <taxon>Polyangiales</taxon>
        <taxon>Polyangiaceae</taxon>
        <taxon>Polyangium</taxon>
    </lineage>
</organism>
<feature type="chain" id="PRO_5044703923" description="Lipoprotein" evidence="1">
    <location>
        <begin position="25"/>
        <end position="130"/>
    </location>
</feature>